<sequence>MSVLANPGHAEIKVSDRKVKLPWYQRYINLVGPLVMIIALCVTMAIAQPRFFEFANLMIILQDAAIYMVLGMAMTIVITGKGIDLSIGAVAALSAVIMAMLIKDLGWGPYSAMMAAVTVGLLCGVANGLVITQLKVPDLLATLAMDQVYRGIALVLAAGTVLARFPEPLPLLGRGKVFDMVPTAAIVGLIALGVGYVLYNYTWLGRYAIAIGGNREAAVLTGININRQKLYQYALMGVCAAIAGILLTGRLNAIQATAANGFALHTIAAVVVGGTVLFGGRGSMFGTLVGVLLLAMVTNALVMLRFQFFWQLIASGVIIICAIGFYSYLQYGRNSESRADE</sequence>
<dbReference type="GO" id="GO:0022857">
    <property type="term" value="F:transmembrane transporter activity"/>
    <property type="evidence" value="ECO:0007669"/>
    <property type="project" value="InterPro"/>
</dbReference>
<protein>
    <submittedName>
        <fullName evidence="7">Ribose ABC transport system, permease protein RbsC (TC 3.A.1.2.1)</fullName>
    </submittedName>
</protein>
<keyword evidence="5 6" id="KW-0472">Membrane</keyword>
<dbReference type="InterPro" id="IPR001851">
    <property type="entry name" value="ABC_transp_permease"/>
</dbReference>
<dbReference type="EMBL" id="UOEM01000014">
    <property type="protein sequence ID" value="VAW10445.1"/>
    <property type="molecule type" value="Genomic_DNA"/>
</dbReference>
<dbReference type="Pfam" id="PF02653">
    <property type="entry name" value="BPD_transp_2"/>
    <property type="match status" value="1"/>
</dbReference>
<evidence type="ECO:0000256" key="3">
    <source>
        <dbReference type="ARBA" id="ARBA00022692"/>
    </source>
</evidence>
<keyword evidence="2" id="KW-1003">Cell membrane</keyword>
<comment type="subcellular location">
    <subcellularLocation>
        <location evidence="1">Cell membrane</location>
        <topology evidence="1">Multi-pass membrane protein</topology>
    </subcellularLocation>
</comment>
<name>A0A3B0SWU8_9ZZZZ</name>
<feature type="transmembrane region" description="Helical" evidence="6">
    <location>
        <begin position="230"/>
        <end position="249"/>
    </location>
</feature>
<dbReference type="CDD" id="cd06579">
    <property type="entry name" value="TM_PBP1_transp_AraH_like"/>
    <property type="match status" value="1"/>
</dbReference>
<feature type="transmembrane region" description="Helical" evidence="6">
    <location>
        <begin position="59"/>
        <end position="79"/>
    </location>
</feature>
<keyword evidence="4 6" id="KW-1133">Transmembrane helix</keyword>
<evidence type="ECO:0000256" key="4">
    <source>
        <dbReference type="ARBA" id="ARBA00022989"/>
    </source>
</evidence>
<reference evidence="7" key="1">
    <citation type="submission" date="2018-06" db="EMBL/GenBank/DDBJ databases">
        <authorList>
            <person name="Zhirakovskaya E."/>
        </authorList>
    </citation>
    <scope>NUCLEOTIDE SEQUENCE</scope>
</reference>
<keyword evidence="3 6" id="KW-0812">Transmembrane</keyword>
<feature type="transmembrane region" description="Helical" evidence="6">
    <location>
        <begin position="27"/>
        <end position="47"/>
    </location>
</feature>
<proteinExistence type="predicted"/>
<feature type="transmembrane region" description="Helical" evidence="6">
    <location>
        <begin position="114"/>
        <end position="136"/>
    </location>
</feature>
<feature type="transmembrane region" description="Helical" evidence="6">
    <location>
        <begin position="284"/>
        <end position="302"/>
    </location>
</feature>
<feature type="transmembrane region" description="Helical" evidence="6">
    <location>
        <begin position="177"/>
        <end position="199"/>
    </location>
</feature>
<dbReference type="PANTHER" id="PTHR32196">
    <property type="entry name" value="ABC TRANSPORTER PERMEASE PROTEIN YPHD-RELATED-RELATED"/>
    <property type="match status" value="1"/>
</dbReference>
<organism evidence="7">
    <name type="scientific">hydrothermal vent metagenome</name>
    <dbReference type="NCBI Taxonomy" id="652676"/>
    <lineage>
        <taxon>unclassified sequences</taxon>
        <taxon>metagenomes</taxon>
        <taxon>ecological metagenomes</taxon>
    </lineage>
</organism>
<feature type="transmembrane region" description="Helical" evidence="6">
    <location>
        <begin position="309"/>
        <end position="329"/>
    </location>
</feature>
<feature type="transmembrane region" description="Helical" evidence="6">
    <location>
        <begin position="85"/>
        <end position="102"/>
    </location>
</feature>
<gene>
    <name evidence="7" type="ORF">MNBD_ALPHA09-155</name>
</gene>
<dbReference type="GO" id="GO:0005886">
    <property type="term" value="C:plasma membrane"/>
    <property type="evidence" value="ECO:0007669"/>
    <property type="project" value="UniProtKB-SubCell"/>
</dbReference>
<evidence type="ECO:0000256" key="6">
    <source>
        <dbReference type="SAM" id="Phobius"/>
    </source>
</evidence>
<evidence type="ECO:0000256" key="1">
    <source>
        <dbReference type="ARBA" id="ARBA00004651"/>
    </source>
</evidence>
<dbReference type="AlphaFoldDB" id="A0A3B0SWU8"/>
<feature type="transmembrane region" description="Helical" evidence="6">
    <location>
        <begin position="261"/>
        <end position="278"/>
    </location>
</feature>
<accession>A0A3B0SWU8</accession>
<feature type="transmembrane region" description="Helical" evidence="6">
    <location>
        <begin position="148"/>
        <end position="165"/>
    </location>
</feature>
<evidence type="ECO:0000313" key="7">
    <source>
        <dbReference type="EMBL" id="VAW10445.1"/>
    </source>
</evidence>
<evidence type="ECO:0000256" key="5">
    <source>
        <dbReference type="ARBA" id="ARBA00023136"/>
    </source>
</evidence>
<dbReference type="PANTHER" id="PTHR32196:SF72">
    <property type="entry name" value="RIBOSE IMPORT PERMEASE PROTEIN RBSC"/>
    <property type="match status" value="1"/>
</dbReference>
<evidence type="ECO:0000256" key="2">
    <source>
        <dbReference type="ARBA" id="ARBA00022475"/>
    </source>
</evidence>